<dbReference type="GeneID" id="2909157"/>
<dbReference type="Gene3D" id="3.90.1140.10">
    <property type="entry name" value="Cyclic phosphodiesterase"/>
    <property type="match status" value="1"/>
</dbReference>
<dbReference type="VEuPathDB" id="FungiDB:YALI1_C01576g"/>
<name>A0A1D8N968_YARLL</name>
<gene>
    <name evidence="1" type="ORF">YALI1_C01576g</name>
</gene>
<dbReference type="VEuPathDB" id="FungiDB:YALI0_C01155g"/>
<dbReference type="KEGG" id="yli:2909157"/>
<dbReference type="RefSeq" id="XP_501317.2">
    <property type="nucleotide sequence ID" value="XM_501317.2"/>
</dbReference>
<evidence type="ECO:0000313" key="2">
    <source>
        <dbReference type="Proteomes" id="UP000182444"/>
    </source>
</evidence>
<organism evidence="1 2">
    <name type="scientific">Yarrowia lipolytica</name>
    <name type="common">Candida lipolytica</name>
    <dbReference type="NCBI Taxonomy" id="4952"/>
    <lineage>
        <taxon>Eukaryota</taxon>
        <taxon>Fungi</taxon>
        <taxon>Dikarya</taxon>
        <taxon>Ascomycota</taxon>
        <taxon>Saccharomycotina</taxon>
        <taxon>Dipodascomycetes</taxon>
        <taxon>Dipodascales</taxon>
        <taxon>Dipodascales incertae sedis</taxon>
        <taxon>Yarrowia</taxon>
    </lineage>
</organism>
<dbReference type="OrthoDB" id="2967263at2759"/>
<proteinExistence type="predicted"/>
<reference evidence="1 2" key="1">
    <citation type="journal article" date="2016" name="PLoS ONE">
        <title>Sequence Assembly of Yarrowia lipolytica Strain W29/CLIB89 Shows Transposable Element Diversity.</title>
        <authorList>
            <person name="Magnan C."/>
            <person name="Yu J."/>
            <person name="Chang I."/>
            <person name="Jahn E."/>
            <person name="Kanomata Y."/>
            <person name="Wu J."/>
            <person name="Zeller M."/>
            <person name="Oakes M."/>
            <person name="Baldi P."/>
            <person name="Sandmeyer S."/>
        </authorList>
    </citation>
    <scope>NUCLEOTIDE SEQUENCE [LARGE SCALE GENOMIC DNA]</scope>
    <source>
        <strain evidence="2">CLIB89(W29)</strain>
    </source>
</reference>
<dbReference type="AlphaFoldDB" id="A0A1D8N968"/>
<sequence length="290" mass="32615">MITTTMVTTEHEITETPPANPFAHLIKACPDPQCMQQAYERHRRTRNRDKAAELRSRKIAVKPDPILSGLLNGEPPEFDPRNCITLWGRPTSDVIECVKTVQQQLTAVTKALWCMPPECLHLSILEVAHSVTEDTVRALLQNLKPSISNLKNVPQDVVLVKPLVCFDNSAVALTLVPDDHSVFTYTHYRAWLHKAVSDTGVQVESRYQVPSAHITIGRFTDKVSEETVDEFVTAIEEINERLEDSALEWHVGEEREVEVRCGRIWYGGGWNEVSGERSEPLTNGKGAVKE</sequence>
<dbReference type="InterPro" id="IPR009097">
    <property type="entry name" value="Cyclic_Pdiesterase"/>
</dbReference>
<evidence type="ECO:0008006" key="3">
    <source>
        <dbReference type="Google" id="ProtNLM"/>
    </source>
</evidence>
<dbReference type="SUPFAM" id="SSF55144">
    <property type="entry name" value="LigT-like"/>
    <property type="match status" value="1"/>
</dbReference>
<protein>
    <recommendedName>
        <fullName evidence="3">RNA ligase/cyclic nucleotide phosphodiesterase</fullName>
    </recommendedName>
</protein>
<evidence type="ECO:0000313" key="1">
    <source>
        <dbReference type="EMBL" id="AOW02179.1"/>
    </source>
</evidence>
<dbReference type="eggNOG" id="ENOG502S7CF">
    <property type="taxonomic scope" value="Eukaryota"/>
</dbReference>
<dbReference type="EMBL" id="CP017555">
    <property type="protein sequence ID" value="AOW02179.1"/>
    <property type="molecule type" value="Genomic_DNA"/>
</dbReference>
<accession>A0A1D8N968</accession>
<dbReference type="Proteomes" id="UP000182444">
    <property type="component" value="Chromosome 1C"/>
</dbReference>